<evidence type="ECO:0008006" key="3">
    <source>
        <dbReference type="Google" id="ProtNLM"/>
    </source>
</evidence>
<name>A0A0F9UW53_9ZZZZ</name>
<keyword evidence="1" id="KW-0812">Transmembrane</keyword>
<sequence length="288" mass="33513">MGPPSVVRIYALVLAILLTSGCSITRLGYENLDWIVGWKVRDYVALNREQKRWLKQSVNRHVIWHCNSELPRYVDLLESFRLAILSESPAGAQLYAQTPAWQTEITQLLDELAPTVAGLLVQLDEDQIQTLLTRLDEEHQALYEDYVKTDVASQNRDRSERMQKRLKHWFGRMTPEQRERVDQWAVQLEGQNELWLENRKRWQTLFKEALADRDHASFQSKISALVSKPQQFWTAVYQEQRTRSLELATDLISDLMASATDRQKHRFTSRANDLIQDLKGINCPLPPA</sequence>
<dbReference type="PIRSF" id="PIRSF028200">
    <property type="entry name" value="UCP028200"/>
    <property type="match status" value="1"/>
</dbReference>
<dbReference type="EMBL" id="LAZR01000067">
    <property type="protein sequence ID" value="KKN95979.1"/>
    <property type="molecule type" value="Genomic_DNA"/>
</dbReference>
<organism evidence="2">
    <name type="scientific">marine sediment metagenome</name>
    <dbReference type="NCBI Taxonomy" id="412755"/>
    <lineage>
        <taxon>unclassified sequences</taxon>
        <taxon>metagenomes</taxon>
        <taxon>ecological metagenomes</taxon>
    </lineage>
</organism>
<dbReference type="Pfam" id="PF19795">
    <property type="entry name" value="DUF6279"/>
    <property type="match status" value="1"/>
</dbReference>
<protein>
    <recommendedName>
        <fullName evidence="3">Lipoprotein</fullName>
    </recommendedName>
</protein>
<gene>
    <name evidence="2" type="ORF">LCGC14_0172140</name>
</gene>
<comment type="caution">
    <text evidence="2">The sequence shown here is derived from an EMBL/GenBank/DDBJ whole genome shotgun (WGS) entry which is preliminary data.</text>
</comment>
<dbReference type="InterPro" id="IPR016875">
    <property type="entry name" value="UCP028200"/>
</dbReference>
<proteinExistence type="predicted"/>
<keyword evidence="1" id="KW-0472">Membrane</keyword>
<accession>A0A0F9UW53</accession>
<keyword evidence="1" id="KW-1133">Transmembrane helix</keyword>
<evidence type="ECO:0000256" key="1">
    <source>
        <dbReference type="SAM" id="Phobius"/>
    </source>
</evidence>
<feature type="transmembrane region" description="Helical" evidence="1">
    <location>
        <begin position="6"/>
        <end position="29"/>
    </location>
</feature>
<dbReference type="AlphaFoldDB" id="A0A0F9UW53"/>
<evidence type="ECO:0000313" key="2">
    <source>
        <dbReference type="EMBL" id="KKN95979.1"/>
    </source>
</evidence>
<reference evidence="2" key="1">
    <citation type="journal article" date="2015" name="Nature">
        <title>Complex archaea that bridge the gap between prokaryotes and eukaryotes.</title>
        <authorList>
            <person name="Spang A."/>
            <person name="Saw J.H."/>
            <person name="Jorgensen S.L."/>
            <person name="Zaremba-Niedzwiedzka K."/>
            <person name="Martijn J."/>
            <person name="Lind A.E."/>
            <person name="van Eijk R."/>
            <person name="Schleper C."/>
            <person name="Guy L."/>
            <person name="Ettema T.J."/>
        </authorList>
    </citation>
    <scope>NUCLEOTIDE SEQUENCE</scope>
</reference>